<evidence type="ECO:0000313" key="4">
    <source>
        <dbReference type="Proteomes" id="UP001158576"/>
    </source>
</evidence>
<sequence length="498" mass="54816">MRFFAILATLGVVASQGVGCASQPCQNGCTCQPSCRDENDYVCVPPAGQPFVGKNCEWRAQVFCRADSTISIRVPEQAVAQYAQGIDSVMVQGCQDPLFLCNGNGNRQQSCGPATQSNNGFFDLTCPNRPSQLNAATGEIVFSETFVFDRLSDIISMPRPIIKVDCAVRTEPAIGRITPEFREENVVNQMIVWQPIFNFYKTAWGVTPAISATRVPNSLSVNYVIGERIHVQLTAGANMATGVHSMALGDCFVQPVQNGVASSSPSIQIITNGAVVPGVDFPVSVAQATGQIGNGIPATAQGVAFSFQVFTFGAGLEFQLTCTASIDGVSGRRRRSEDNNYNFSQMIVFIPIAADVDPDLPVVRMAVEETEDEIIDEIIDDVIDIIDTLRNFSQTVLDNMTTTEITEMKQELSPRLGNILNYYDEYEDEEAENVWEIEIAEGELIYQTIPAWAKFTSLALIFCITIMIIIILRQRRLMLMKKLIDEQYQPFDNKSLLD</sequence>
<proteinExistence type="predicted"/>
<gene>
    <name evidence="3" type="ORF">OKIOD_LOCUS5679</name>
</gene>
<evidence type="ECO:0000256" key="2">
    <source>
        <dbReference type="SAM" id="SignalP"/>
    </source>
</evidence>
<dbReference type="Proteomes" id="UP001158576">
    <property type="component" value="Chromosome XSR"/>
</dbReference>
<keyword evidence="4" id="KW-1185">Reference proteome</keyword>
<organism evidence="3 4">
    <name type="scientific">Oikopleura dioica</name>
    <name type="common">Tunicate</name>
    <dbReference type="NCBI Taxonomy" id="34765"/>
    <lineage>
        <taxon>Eukaryota</taxon>
        <taxon>Metazoa</taxon>
        <taxon>Chordata</taxon>
        <taxon>Tunicata</taxon>
        <taxon>Appendicularia</taxon>
        <taxon>Copelata</taxon>
        <taxon>Oikopleuridae</taxon>
        <taxon>Oikopleura</taxon>
    </lineage>
</organism>
<feature type="transmembrane region" description="Helical" evidence="1">
    <location>
        <begin position="451"/>
        <end position="472"/>
    </location>
</feature>
<dbReference type="EMBL" id="OU015569">
    <property type="protein sequence ID" value="CAG5095295.1"/>
    <property type="molecule type" value="Genomic_DNA"/>
</dbReference>
<evidence type="ECO:0000313" key="3">
    <source>
        <dbReference type="EMBL" id="CAG5095295.1"/>
    </source>
</evidence>
<keyword evidence="1" id="KW-1133">Transmembrane helix</keyword>
<protein>
    <submittedName>
        <fullName evidence="3">Oidioi.mRNA.OKI2018_I69.XSR.g14121.t1.cds</fullName>
    </submittedName>
</protein>
<name>A0ABN7SCQ0_OIKDI</name>
<keyword evidence="2" id="KW-0732">Signal</keyword>
<keyword evidence="1" id="KW-0472">Membrane</keyword>
<dbReference type="Gene3D" id="2.10.25.10">
    <property type="entry name" value="Laminin"/>
    <property type="match status" value="1"/>
</dbReference>
<feature type="signal peptide" evidence="2">
    <location>
        <begin position="1"/>
        <end position="15"/>
    </location>
</feature>
<feature type="chain" id="PRO_5046257549" evidence="2">
    <location>
        <begin position="16"/>
        <end position="498"/>
    </location>
</feature>
<reference evidence="3 4" key="1">
    <citation type="submission" date="2021-04" db="EMBL/GenBank/DDBJ databases">
        <authorList>
            <person name="Bliznina A."/>
        </authorList>
    </citation>
    <scope>NUCLEOTIDE SEQUENCE [LARGE SCALE GENOMIC DNA]</scope>
</reference>
<keyword evidence="1" id="KW-0812">Transmembrane</keyword>
<evidence type="ECO:0000256" key="1">
    <source>
        <dbReference type="SAM" id="Phobius"/>
    </source>
</evidence>
<accession>A0ABN7SCQ0</accession>